<accession>A0A7D9HAN3</accession>
<dbReference type="AlphaFoldDB" id="A0A7D9HAN3"/>
<evidence type="ECO:0000313" key="2">
    <source>
        <dbReference type="Proteomes" id="UP001152795"/>
    </source>
</evidence>
<name>A0A7D9HAN3_PARCT</name>
<dbReference type="EMBL" id="CACRXK020000242">
    <property type="protein sequence ID" value="CAB3979924.1"/>
    <property type="molecule type" value="Genomic_DNA"/>
</dbReference>
<protein>
    <submittedName>
        <fullName evidence="1">Uncharacterized protein</fullName>
    </submittedName>
</protein>
<comment type="caution">
    <text evidence="1">The sequence shown here is derived from an EMBL/GenBank/DDBJ whole genome shotgun (WGS) entry which is preliminary data.</text>
</comment>
<organism evidence="1 2">
    <name type="scientific">Paramuricea clavata</name>
    <name type="common">Red gorgonian</name>
    <name type="synonym">Violescent sea-whip</name>
    <dbReference type="NCBI Taxonomy" id="317549"/>
    <lineage>
        <taxon>Eukaryota</taxon>
        <taxon>Metazoa</taxon>
        <taxon>Cnidaria</taxon>
        <taxon>Anthozoa</taxon>
        <taxon>Octocorallia</taxon>
        <taxon>Malacalcyonacea</taxon>
        <taxon>Plexauridae</taxon>
        <taxon>Paramuricea</taxon>
    </lineage>
</organism>
<gene>
    <name evidence="1" type="ORF">PACLA_8A058927</name>
</gene>
<dbReference type="Proteomes" id="UP001152795">
    <property type="component" value="Unassembled WGS sequence"/>
</dbReference>
<evidence type="ECO:0000313" key="1">
    <source>
        <dbReference type="EMBL" id="CAB3979924.1"/>
    </source>
</evidence>
<sequence length="277" mass="31730">MAFRGKYYAWLADCVAAMNLSKKVVYHSEVYCKCAVCKSWDGKNEGRWGCLRLECGCEKKVIFVVKHVRPDSNEMMLTYECGTDECGFKIAAHDANCKPYFAIVQIIAPYLFWHTHEKCECNEYTKLAVERVTAGKDVSDPTKERSIQLKNELQPIYLCALQKCTYRKSIPQIVSHHLRCVCNKPMIYLAEKEIYCCAELDGGCGSCFHEFDTLTYVCTELACEACIDSPWCTIPRVAKTICGQKGILKYCLFENFNFYGELLYECRHDNTCTEVLP</sequence>
<reference evidence="1" key="1">
    <citation type="submission" date="2020-04" db="EMBL/GenBank/DDBJ databases">
        <authorList>
            <person name="Alioto T."/>
            <person name="Alioto T."/>
            <person name="Gomez Garrido J."/>
        </authorList>
    </citation>
    <scope>NUCLEOTIDE SEQUENCE</scope>
    <source>
        <strain evidence="1">A484AB</strain>
    </source>
</reference>
<proteinExistence type="predicted"/>
<keyword evidence="2" id="KW-1185">Reference proteome</keyword>